<dbReference type="Gene3D" id="3.30.200.20">
    <property type="entry name" value="Phosphorylase Kinase, domain 1"/>
    <property type="match status" value="1"/>
</dbReference>
<evidence type="ECO:0000256" key="4">
    <source>
        <dbReference type="ARBA" id="ARBA00022741"/>
    </source>
</evidence>
<keyword evidence="7" id="KW-0472">Membrane</keyword>
<evidence type="ECO:0000313" key="9">
    <source>
        <dbReference type="EMBL" id="MFC7278825.1"/>
    </source>
</evidence>
<keyword evidence="7" id="KW-1133">Transmembrane helix</keyword>
<dbReference type="Pfam" id="PF00069">
    <property type="entry name" value="Pkinase"/>
    <property type="match status" value="1"/>
</dbReference>
<dbReference type="PROSITE" id="PS00108">
    <property type="entry name" value="PROTEIN_KINASE_ST"/>
    <property type="match status" value="1"/>
</dbReference>
<dbReference type="GO" id="GO:0004674">
    <property type="term" value="F:protein serine/threonine kinase activity"/>
    <property type="evidence" value="ECO:0007669"/>
    <property type="project" value="UniProtKB-EC"/>
</dbReference>
<keyword evidence="3 9" id="KW-0808">Transferase</keyword>
<dbReference type="PROSITE" id="PS50011">
    <property type="entry name" value="PROTEIN_KINASE_DOM"/>
    <property type="match status" value="1"/>
</dbReference>
<dbReference type="RefSeq" id="WP_378975937.1">
    <property type="nucleotide sequence ID" value="NZ_JBHTBJ010000038.1"/>
</dbReference>
<evidence type="ECO:0000256" key="6">
    <source>
        <dbReference type="ARBA" id="ARBA00022840"/>
    </source>
</evidence>
<dbReference type="SMART" id="SM00220">
    <property type="entry name" value="S_TKc"/>
    <property type="match status" value="1"/>
</dbReference>
<gene>
    <name evidence="9" type="ORF">ACFQS1_33085</name>
</gene>
<evidence type="ECO:0000313" key="10">
    <source>
        <dbReference type="Proteomes" id="UP001596548"/>
    </source>
</evidence>
<dbReference type="InterPro" id="IPR008271">
    <property type="entry name" value="Ser/Thr_kinase_AS"/>
</dbReference>
<keyword evidence="10" id="KW-1185">Reference proteome</keyword>
<dbReference type="Proteomes" id="UP001596548">
    <property type="component" value="Unassembled WGS sequence"/>
</dbReference>
<evidence type="ECO:0000259" key="8">
    <source>
        <dbReference type="PROSITE" id="PS50011"/>
    </source>
</evidence>
<protein>
    <recommendedName>
        <fullName evidence="1">non-specific serine/threonine protein kinase</fullName>
        <ecNumber evidence="1">2.7.11.1</ecNumber>
    </recommendedName>
</protein>
<evidence type="ECO:0000256" key="5">
    <source>
        <dbReference type="ARBA" id="ARBA00022777"/>
    </source>
</evidence>
<keyword evidence="4" id="KW-0547">Nucleotide-binding</keyword>
<dbReference type="CDD" id="cd14014">
    <property type="entry name" value="STKc_PknB_like"/>
    <property type="match status" value="1"/>
</dbReference>
<sequence length="312" mass="32771">MRTGTIVAGRYRLVHPLGAGGLGRVWLADDEAAGRPVAIKKTAPPDELDPDERDLFLDWTVREARALAAIGHPNVVRTYDVLPDADAPWIVMEYVPSRSLQQILDECGALPPARVAGIGLAVLDALLAVRRAGLLHLDVKPSNVLIADDGRVVLTDFGPAVTDDGLRALAAAGIVLGSPKYLAPERMDGLALPESDLWSLGATLYHAVEGRPPYARATLDDTLSAIAEEPPDPARLAGPLGPVLEGLLRPDPADRLPAGDVGAELSAVVLGEDGPRPAVGWPSRSRLRLAGLAALLTVLLAVVTVLADRHGA</sequence>
<reference evidence="10" key="1">
    <citation type="journal article" date="2019" name="Int. J. Syst. Evol. Microbiol.">
        <title>The Global Catalogue of Microorganisms (GCM) 10K type strain sequencing project: providing services to taxonomists for standard genome sequencing and annotation.</title>
        <authorList>
            <consortium name="The Broad Institute Genomics Platform"/>
            <consortium name="The Broad Institute Genome Sequencing Center for Infectious Disease"/>
            <person name="Wu L."/>
            <person name="Ma J."/>
        </authorList>
    </citation>
    <scope>NUCLEOTIDE SEQUENCE [LARGE SCALE GENOMIC DNA]</scope>
    <source>
        <strain evidence="10">XZYJT-10</strain>
    </source>
</reference>
<feature type="domain" description="Protein kinase" evidence="8">
    <location>
        <begin position="11"/>
        <end position="269"/>
    </location>
</feature>
<keyword evidence="2" id="KW-0723">Serine/threonine-protein kinase</keyword>
<name>A0ABW2I1T5_9ACTN</name>
<keyword evidence="5 9" id="KW-0418">Kinase</keyword>
<organism evidence="9 10">
    <name type="scientific">Paractinoplanes rhizophilus</name>
    <dbReference type="NCBI Taxonomy" id="1416877"/>
    <lineage>
        <taxon>Bacteria</taxon>
        <taxon>Bacillati</taxon>
        <taxon>Actinomycetota</taxon>
        <taxon>Actinomycetes</taxon>
        <taxon>Micromonosporales</taxon>
        <taxon>Micromonosporaceae</taxon>
        <taxon>Paractinoplanes</taxon>
    </lineage>
</organism>
<dbReference type="EMBL" id="JBHTBJ010000038">
    <property type="protein sequence ID" value="MFC7278825.1"/>
    <property type="molecule type" value="Genomic_DNA"/>
</dbReference>
<proteinExistence type="predicted"/>
<keyword evidence="6" id="KW-0067">ATP-binding</keyword>
<feature type="transmembrane region" description="Helical" evidence="7">
    <location>
        <begin position="289"/>
        <end position="307"/>
    </location>
</feature>
<keyword evidence="7" id="KW-0812">Transmembrane</keyword>
<dbReference type="InterPro" id="IPR011009">
    <property type="entry name" value="Kinase-like_dom_sf"/>
</dbReference>
<evidence type="ECO:0000256" key="3">
    <source>
        <dbReference type="ARBA" id="ARBA00022679"/>
    </source>
</evidence>
<dbReference type="PANTHER" id="PTHR43289">
    <property type="entry name" value="MITOGEN-ACTIVATED PROTEIN KINASE KINASE KINASE 20-RELATED"/>
    <property type="match status" value="1"/>
</dbReference>
<dbReference type="Gene3D" id="1.10.510.10">
    <property type="entry name" value="Transferase(Phosphotransferase) domain 1"/>
    <property type="match status" value="1"/>
</dbReference>
<comment type="caution">
    <text evidence="9">The sequence shown here is derived from an EMBL/GenBank/DDBJ whole genome shotgun (WGS) entry which is preliminary data.</text>
</comment>
<evidence type="ECO:0000256" key="7">
    <source>
        <dbReference type="SAM" id="Phobius"/>
    </source>
</evidence>
<evidence type="ECO:0000256" key="1">
    <source>
        <dbReference type="ARBA" id="ARBA00012513"/>
    </source>
</evidence>
<dbReference type="SUPFAM" id="SSF56112">
    <property type="entry name" value="Protein kinase-like (PK-like)"/>
    <property type="match status" value="1"/>
</dbReference>
<accession>A0ABW2I1T5</accession>
<dbReference type="EC" id="2.7.11.1" evidence="1"/>
<dbReference type="PANTHER" id="PTHR43289:SF6">
    <property type="entry name" value="SERINE_THREONINE-PROTEIN KINASE NEKL-3"/>
    <property type="match status" value="1"/>
</dbReference>
<evidence type="ECO:0000256" key="2">
    <source>
        <dbReference type="ARBA" id="ARBA00022527"/>
    </source>
</evidence>
<dbReference type="InterPro" id="IPR000719">
    <property type="entry name" value="Prot_kinase_dom"/>
</dbReference>